<dbReference type="Proteomes" id="UP001596083">
    <property type="component" value="Unassembled WGS sequence"/>
</dbReference>
<organism evidence="2 3">
    <name type="scientific">Streptomyces gamaensis</name>
    <dbReference type="NCBI Taxonomy" id="1763542"/>
    <lineage>
        <taxon>Bacteria</taxon>
        <taxon>Bacillati</taxon>
        <taxon>Actinomycetota</taxon>
        <taxon>Actinomycetes</taxon>
        <taxon>Kitasatosporales</taxon>
        <taxon>Streptomycetaceae</taxon>
        <taxon>Streptomyces</taxon>
    </lineage>
</organism>
<feature type="domain" description="Phosphoribulokinase/uridine kinase" evidence="1">
    <location>
        <begin position="26"/>
        <end position="190"/>
    </location>
</feature>
<proteinExistence type="predicted"/>
<dbReference type="InterPro" id="IPR027417">
    <property type="entry name" value="P-loop_NTPase"/>
</dbReference>
<evidence type="ECO:0000259" key="1">
    <source>
        <dbReference type="Pfam" id="PF00485"/>
    </source>
</evidence>
<dbReference type="Pfam" id="PF00485">
    <property type="entry name" value="PRK"/>
    <property type="match status" value="1"/>
</dbReference>
<dbReference type="EMBL" id="JBHSPB010000006">
    <property type="protein sequence ID" value="MFC5720792.1"/>
    <property type="molecule type" value="Genomic_DNA"/>
</dbReference>
<evidence type="ECO:0000313" key="2">
    <source>
        <dbReference type="EMBL" id="MFC5720792.1"/>
    </source>
</evidence>
<evidence type="ECO:0000313" key="3">
    <source>
        <dbReference type="Proteomes" id="UP001596083"/>
    </source>
</evidence>
<dbReference type="SUPFAM" id="SSF52540">
    <property type="entry name" value="P-loop containing nucleoside triphosphate hydrolases"/>
    <property type="match status" value="1"/>
</dbReference>
<sequence>MTTHHTDPQQVAAAVARRARDGFALVAVDGRAGAGKTTFAAALAARLGGPGRAAIVHGDDFLRPMTPHARLSLGPHEGYHRLLDWRRLRDEVLRPLADGRPARHGRYDRTANAVVYDETGALAPTGTVIVEGVLTARPELAAFYDLTVCVDTPDDTCLRRLYARGRGPERDAWIACWRAVEEYYLATAHPRARAGLTVRCG</sequence>
<keyword evidence="3" id="KW-1185">Reference proteome</keyword>
<reference evidence="3" key="1">
    <citation type="journal article" date="2019" name="Int. J. Syst. Evol. Microbiol.">
        <title>The Global Catalogue of Microorganisms (GCM) 10K type strain sequencing project: providing services to taxonomists for standard genome sequencing and annotation.</title>
        <authorList>
            <consortium name="The Broad Institute Genomics Platform"/>
            <consortium name="The Broad Institute Genome Sequencing Center for Infectious Disease"/>
            <person name="Wu L."/>
            <person name="Ma J."/>
        </authorList>
    </citation>
    <scope>NUCLEOTIDE SEQUENCE [LARGE SCALE GENOMIC DNA]</scope>
    <source>
        <strain evidence="3">CGMCC 4.7304</strain>
    </source>
</reference>
<name>A0ABW0YX74_9ACTN</name>
<dbReference type="Gene3D" id="3.40.50.300">
    <property type="entry name" value="P-loop containing nucleotide triphosphate hydrolases"/>
    <property type="match status" value="1"/>
</dbReference>
<comment type="caution">
    <text evidence="2">The sequence shown here is derived from an EMBL/GenBank/DDBJ whole genome shotgun (WGS) entry which is preliminary data.</text>
</comment>
<dbReference type="PANTHER" id="PTHR10285">
    <property type="entry name" value="URIDINE KINASE"/>
    <property type="match status" value="1"/>
</dbReference>
<gene>
    <name evidence="2" type="ORF">ACFP1Z_11510</name>
</gene>
<dbReference type="GO" id="GO:0016301">
    <property type="term" value="F:kinase activity"/>
    <property type="evidence" value="ECO:0007669"/>
    <property type="project" value="UniProtKB-KW"/>
</dbReference>
<dbReference type="RefSeq" id="WP_390315977.1">
    <property type="nucleotide sequence ID" value="NZ_JBHSPB010000006.1"/>
</dbReference>
<keyword evidence="2" id="KW-0808">Transferase</keyword>
<keyword evidence="2" id="KW-0418">Kinase</keyword>
<dbReference type="InterPro" id="IPR006083">
    <property type="entry name" value="PRK/URK"/>
</dbReference>
<accession>A0ABW0YX74</accession>
<protein>
    <submittedName>
        <fullName evidence="2">Uridine kinase</fullName>
    </submittedName>
</protein>